<feature type="transmembrane region" description="Helical" evidence="1">
    <location>
        <begin position="21"/>
        <end position="38"/>
    </location>
</feature>
<keyword evidence="1" id="KW-0472">Membrane</keyword>
<dbReference type="Pfam" id="PF01757">
    <property type="entry name" value="Acyl_transf_3"/>
    <property type="match status" value="1"/>
</dbReference>
<dbReference type="Proteomes" id="UP001138540">
    <property type="component" value="Unassembled WGS sequence"/>
</dbReference>
<comment type="caution">
    <text evidence="3">The sequence shown here is derived from an EMBL/GenBank/DDBJ whole genome shotgun (WGS) entry which is preliminary data.</text>
</comment>
<dbReference type="RefSeq" id="WP_184156192.1">
    <property type="nucleotide sequence ID" value="NZ_JACHKA010000001.1"/>
</dbReference>
<proteinExistence type="predicted"/>
<feature type="transmembrane region" description="Helical" evidence="1">
    <location>
        <begin position="273"/>
        <end position="292"/>
    </location>
</feature>
<evidence type="ECO:0000313" key="3">
    <source>
        <dbReference type="EMBL" id="MBB5987586.1"/>
    </source>
</evidence>
<reference evidence="3 4" key="1">
    <citation type="submission" date="2020-08" db="EMBL/GenBank/DDBJ databases">
        <title>Exploring microbial biodiversity for novel pathways involved in the catabolism of aromatic compounds derived from lignin.</title>
        <authorList>
            <person name="Elkins J."/>
        </authorList>
    </citation>
    <scope>NUCLEOTIDE SEQUENCE [LARGE SCALE GENOMIC DNA]</scope>
    <source>
        <strain evidence="3 4">B1D3A</strain>
    </source>
</reference>
<feature type="transmembrane region" description="Helical" evidence="1">
    <location>
        <begin position="211"/>
        <end position="231"/>
    </location>
</feature>
<dbReference type="InterPro" id="IPR002656">
    <property type="entry name" value="Acyl_transf_3_dom"/>
</dbReference>
<feature type="transmembrane region" description="Helical" evidence="1">
    <location>
        <begin position="128"/>
        <end position="147"/>
    </location>
</feature>
<sequence length="353" mass="38071">MGHVGTADDGAEGGFGSIEEIRILATLLLVALHVVGYPDGGLRLAHPHPLRFVADLLGNFRMPAFAFVAGYIYCLRPPTQDSFGAFMLGKLRRLAIPGAIAALIFALVSSAMHLHFALPPEALWEPLVYPYAHFWFLQAILVLFVVIGGADVAMQQRGALLLFVITTMVAAGQPSLPTLFSLDNAAELAPFFTCGMCFYRYRKWLRAHAGLITIIAAAASLATVSIATIDYLLHAAPAPRKDVIHSMALGMSLCALILLHWPHHPSARKLGMFCFTIYLYHVFGTAAARMALHAMGITSLIVHVPLGLAMGLLVPIALHLALAPWPLPAQLVLGLRRRTPIPAPAPITMPSTM</sequence>
<accession>A0ABR6NJX3</accession>
<protein>
    <recommendedName>
        <fullName evidence="2">Acyltransferase 3 domain-containing protein</fullName>
    </recommendedName>
</protein>
<feature type="transmembrane region" description="Helical" evidence="1">
    <location>
        <begin position="304"/>
        <end position="327"/>
    </location>
</feature>
<dbReference type="EMBL" id="JACHKA010000001">
    <property type="protein sequence ID" value="MBB5987586.1"/>
    <property type="molecule type" value="Genomic_DNA"/>
</dbReference>
<feature type="transmembrane region" description="Helical" evidence="1">
    <location>
        <begin position="243"/>
        <end position="261"/>
    </location>
</feature>
<keyword evidence="1" id="KW-0812">Transmembrane</keyword>
<keyword evidence="1" id="KW-1133">Transmembrane helix</keyword>
<feature type="transmembrane region" description="Helical" evidence="1">
    <location>
        <begin position="50"/>
        <end position="73"/>
    </location>
</feature>
<organism evidence="3 4">
    <name type="scientific">Sphingobium lignivorans</name>
    <dbReference type="NCBI Taxonomy" id="2735886"/>
    <lineage>
        <taxon>Bacteria</taxon>
        <taxon>Pseudomonadati</taxon>
        <taxon>Pseudomonadota</taxon>
        <taxon>Alphaproteobacteria</taxon>
        <taxon>Sphingomonadales</taxon>
        <taxon>Sphingomonadaceae</taxon>
        <taxon>Sphingobium</taxon>
    </lineage>
</organism>
<evidence type="ECO:0000256" key="1">
    <source>
        <dbReference type="SAM" id="Phobius"/>
    </source>
</evidence>
<name>A0ABR6NJX3_9SPHN</name>
<feature type="domain" description="Acyltransferase 3" evidence="2">
    <location>
        <begin position="18"/>
        <end position="319"/>
    </location>
</feature>
<feature type="transmembrane region" description="Helical" evidence="1">
    <location>
        <begin position="159"/>
        <end position="176"/>
    </location>
</feature>
<evidence type="ECO:0000259" key="2">
    <source>
        <dbReference type="Pfam" id="PF01757"/>
    </source>
</evidence>
<keyword evidence="4" id="KW-1185">Reference proteome</keyword>
<feature type="transmembrane region" description="Helical" evidence="1">
    <location>
        <begin position="94"/>
        <end position="116"/>
    </location>
</feature>
<evidence type="ECO:0000313" key="4">
    <source>
        <dbReference type="Proteomes" id="UP001138540"/>
    </source>
</evidence>
<gene>
    <name evidence="3" type="ORF">HNP60_003560</name>
</gene>